<evidence type="ECO:0000256" key="5">
    <source>
        <dbReference type="SAM" id="MobiDB-lite"/>
    </source>
</evidence>
<dbReference type="Pfam" id="PF03466">
    <property type="entry name" value="LysR_substrate"/>
    <property type="match status" value="1"/>
</dbReference>
<dbReference type="PANTHER" id="PTHR30346:SF0">
    <property type="entry name" value="HCA OPERON TRANSCRIPTIONAL ACTIVATOR HCAR"/>
    <property type="match status" value="1"/>
</dbReference>
<organism evidence="6 7">
    <name type="scientific">Microbacterium sediminis</name>
    <dbReference type="NCBI Taxonomy" id="904291"/>
    <lineage>
        <taxon>Bacteria</taxon>
        <taxon>Bacillati</taxon>
        <taxon>Actinomycetota</taxon>
        <taxon>Actinomycetes</taxon>
        <taxon>Micrococcales</taxon>
        <taxon>Microbacteriaceae</taxon>
        <taxon>Microbacterium</taxon>
    </lineage>
</organism>
<dbReference type="EMBL" id="LXMD01000021">
    <property type="protein sequence ID" value="OCG74735.1"/>
    <property type="molecule type" value="Genomic_DNA"/>
</dbReference>
<gene>
    <name evidence="6" type="ORF">A7J15_04175</name>
</gene>
<feature type="compositionally biased region" description="Gly residues" evidence="5">
    <location>
        <begin position="1"/>
        <end position="11"/>
    </location>
</feature>
<proteinExistence type="inferred from homology"/>
<dbReference type="Proteomes" id="UP000093355">
    <property type="component" value="Unassembled WGS sequence"/>
</dbReference>
<evidence type="ECO:0000256" key="3">
    <source>
        <dbReference type="ARBA" id="ARBA00023125"/>
    </source>
</evidence>
<accession>A0A1B9NDQ2</accession>
<feature type="region of interest" description="Disordered" evidence="5">
    <location>
        <begin position="1"/>
        <end position="47"/>
    </location>
</feature>
<evidence type="ECO:0000313" key="7">
    <source>
        <dbReference type="Proteomes" id="UP000093355"/>
    </source>
</evidence>
<dbReference type="GO" id="GO:0032993">
    <property type="term" value="C:protein-DNA complex"/>
    <property type="evidence" value="ECO:0007669"/>
    <property type="project" value="TreeGrafter"/>
</dbReference>
<dbReference type="OrthoDB" id="3388207at2"/>
<protein>
    <submittedName>
        <fullName evidence="6">Transcriptional regulator</fullName>
    </submittedName>
</protein>
<comment type="caution">
    <text evidence="6">The sequence shown here is derived from an EMBL/GenBank/DDBJ whole genome shotgun (WGS) entry which is preliminary data.</text>
</comment>
<evidence type="ECO:0000256" key="4">
    <source>
        <dbReference type="ARBA" id="ARBA00023163"/>
    </source>
</evidence>
<keyword evidence="4" id="KW-0804">Transcription</keyword>
<evidence type="ECO:0000256" key="2">
    <source>
        <dbReference type="ARBA" id="ARBA00023015"/>
    </source>
</evidence>
<dbReference type="GO" id="GO:0003677">
    <property type="term" value="F:DNA binding"/>
    <property type="evidence" value="ECO:0007669"/>
    <property type="project" value="UniProtKB-KW"/>
</dbReference>
<name>A0A1B9NDQ2_9MICO</name>
<keyword evidence="3" id="KW-0238">DNA-binding</keyword>
<dbReference type="CDD" id="cd08414">
    <property type="entry name" value="PBP2_LTTR_aromatics_like"/>
    <property type="match status" value="1"/>
</dbReference>
<comment type="similarity">
    <text evidence="1">Belongs to the LysR transcriptional regulatory family.</text>
</comment>
<dbReference type="Gene3D" id="3.40.190.10">
    <property type="entry name" value="Periplasmic binding protein-like II"/>
    <property type="match status" value="2"/>
</dbReference>
<dbReference type="InterPro" id="IPR005119">
    <property type="entry name" value="LysR_subst-bd"/>
</dbReference>
<dbReference type="GO" id="GO:0003700">
    <property type="term" value="F:DNA-binding transcription factor activity"/>
    <property type="evidence" value="ECO:0007669"/>
    <property type="project" value="TreeGrafter"/>
</dbReference>
<dbReference type="SUPFAM" id="SSF53850">
    <property type="entry name" value="Periplasmic binding protein-like II"/>
    <property type="match status" value="1"/>
</dbReference>
<sequence length="239" mass="25521">MAKGKAAGGARRGPRPARPQPTPQKRPKPAPRPEVGDAAGPPRTFRLGAIPGAMPGKWIERWRERMPRVPLELVPIPVADQRAALNAGEVDAALVRLPLPGDADAVHVIRLYDEVPVVVAAVDSSLLAADELTADDLAGEVLITPRDDVLGPLGLPTEPPRFEAPETTEDAIAIVASGVGIAVMPMSLARLHHRRDVDYRPLSGGPASTVALAWRRDRDSDDVQTFVGITRGRTARSSR</sequence>
<dbReference type="AlphaFoldDB" id="A0A1B9NDQ2"/>
<dbReference type="STRING" id="904291.A7J15_04175"/>
<evidence type="ECO:0000313" key="6">
    <source>
        <dbReference type="EMBL" id="OCG74735.1"/>
    </source>
</evidence>
<dbReference type="PANTHER" id="PTHR30346">
    <property type="entry name" value="TRANSCRIPTIONAL DUAL REGULATOR HCAR-RELATED"/>
    <property type="match status" value="1"/>
</dbReference>
<reference evidence="6 7" key="1">
    <citation type="submission" date="2016-05" db="EMBL/GenBank/DDBJ databases">
        <authorList>
            <person name="Lavstsen T."/>
            <person name="Jespersen J.S."/>
        </authorList>
    </citation>
    <scope>NUCLEOTIDE SEQUENCE [LARGE SCALE GENOMIC DNA]</scope>
    <source>
        <strain evidence="6 7">YLB-01</strain>
    </source>
</reference>
<dbReference type="RefSeq" id="WP_067024948.1">
    <property type="nucleotide sequence ID" value="NZ_CP038256.1"/>
</dbReference>
<evidence type="ECO:0000256" key="1">
    <source>
        <dbReference type="ARBA" id="ARBA00009437"/>
    </source>
</evidence>
<keyword evidence="2" id="KW-0805">Transcription regulation</keyword>
<keyword evidence="7" id="KW-1185">Reference proteome</keyword>